<dbReference type="EMBL" id="LAZR01000403">
    <property type="protein sequence ID" value="KKN70399.1"/>
    <property type="molecule type" value="Genomic_DNA"/>
</dbReference>
<feature type="coiled-coil region" evidence="1">
    <location>
        <begin position="800"/>
        <end position="834"/>
    </location>
</feature>
<protein>
    <submittedName>
        <fullName evidence="2">Uncharacterized protein</fullName>
    </submittedName>
</protein>
<sequence length="2228" mass="253417">MVIDLGPSRQPEEPGAITAKLVGEVVSGLSRKRREETLGVLDIQEITFFDPLEAAELGLTIEEGWQLKLAPSEDGFIQTLISPEGEEVSFEEVFVTPEGVWITQAQIEAQEQLAAIPVEFPEIVPTVPTAPSGRTIEQLLEQLAGPMPTPERIIAEKELVALQAQLTPEEQVISELETLFIEWQERILIPGEFSKVVLEIQETFPGITDGDIKIVLGQLPEEARELAQRIWPEEFRAVIAQFDFSETKDGFYTALLQAGRNDNTEKLLNIVHPEITENQMRGVFGEALILPIDNWAEGRNFNLWPWEKKITPENQNEDWAQEEYENYVKAVKAAPDWARKWEVGYGNILSAVGSGARFFGNEGIADQLQAVSAEHLAMKTADLEPTQFNWDDIYTGLIEQIPTTLALMGVTILAFAATKGLAAPVIGSFASYILASLAGGGVGAAFEGALEAGGVYDAWLVEHPGDVAGAKQVADEVFRNNLILLGATNFAELAAIFAPGGRVLRGAILRGFIKVVRNPAGKIISIIILEDGQELAQEYWTRRALGREFVLDDEMKLVITLATMMGASFGTGGVIYQNFQEKVIGNLTPDLRTQFDTDKQAALARGLTEEQATEEALNKVTDTADGKKVIDDVIEVSKIDDLERALKPKTTAEALAQKQTFDKMRTEAPQIKDIKPKIPKPPTKEQIAEVTETEIKISEVERLTQRADEVAAEIEGHEDTIRNSNLQRLLPVWKRMQRRKDQPSDLTIKEYKDFTGKSEVPPTSLTRDKKHVIWTDALDSVVTEFGYETVEDLMVDLNRLGEMDARLQTLYNERASLNEDVKTAEKQAETTRSSIIKDLETLTTEIETEIDAFQVAIKGLKGEEARLGREVLDGLERELKFSKNTLETFRQKPDLPDATVLRSTIMAWAKIKGLTQKTLQEIYSSVAGRRQLRFIKQEHLVTILEKVRIARPKRIRGKTIVTLKTEKKIAALKETLISNKQLTEESFNRLIITLGLQADRYVNANRFITESEGKALIRGINDEAVLNTWNIKVEESLDKFPDIKTERDRLNTRSEITEVTFNGEPIRVRRGNELRSMRYYVLNLQKQLKAPIYDVWQKINQEHLAIRQRQKILVNKLEASTPQFESIAKDEVALKRIEDYIAAKQKMAKIKSPENITEEEIKLAQELERQLFEFRNDVRYARFTEAYAGHSGDVTLISNDIPDAPKAALRRAVDIYEGSGAEGLRKFLDTQDWGVIKTGYDPRSIVKPGLHLYPARPTTFSKGHIKTRSGTEYTGEERTILQRYRSYAKQIMGLRDLSPLIRAFDRLYTEHAPKLSPETQRQTSRVLSRNMNEMKGYREDGGFINHMIERLYAQVASAVFWRPDLVLRNKFQNFAFNPDYHAGRFIDPRNRFMSKQRKQWFEVFISQEKGIEQDYLLYSQKPFVGFDRLTTLAHKTSLYPWSDKSNRAEAFFVRMNRIDRALSDYELDGDVKKLMKNSGLIDFEPRQQAEALELLAMDEVDYGVEGLSSVSGMEAFALYNAQQLVNNVHFLYDRAQRAPAEQGATGKTLGNILVFTRSWGERIILQGSKLRDPNIPIREKILAAQIIVGIIVAGFLMGEAYKEITGKSHNPYNPLNILTWTPGGLIIGVTEDLSNVMYLITQAIQGDRTALGQLPSIITGAADITIPFYKNLVQALDAITDMKDVDVFALRKIREMIDDEYEMRGGTHEVDRNLVEQLQKALLAGKDEPPSPQEKVTVEEELLATPMGEQLPFSLEPPEIYDMGNLNSAFSQILKDVEDITEANGYSPLAVAWAQKELAEAVWKFLVDRPLYKLVDEPGGLAQLDLWILHWQEREDIDPDKLEAYDRDPDNRQAYLGNITRRQYELLKDFTLTEDKELFLEEHPGLLVNLRDEWLRENINEDAQLALWGQADILSVEAYDQFITLVDELDIPDGAIPELTLPPRASLETHFEYLEMGPIFGWNSWETQLLLAKDPAYSEWRGLEPIDTLIASLELKVKNRALFDLFDSYSDKDSPNYVEEKEEREDARERLRLDNPEWVDDIRRIEAIEHLASDDIIEEWVERGRLVDKFTAGSSEVKVWLIDHPESFKWALDQGLLTDDGKGWNEGVLRINAQWGEWDDWYDALQGKDTAETTRLRKLALLFFPEYAKARRRRDAHQNNFPEHLIEDYVEYYMLTDNEDRKAFLREHTEFYRAALDILGWKPRDLTPSPRRDVFEKPIARPLAAKFR</sequence>
<organism evidence="2">
    <name type="scientific">marine sediment metagenome</name>
    <dbReference type="NCBI Taxonomy" id="412755"/>
    <lineage>
        <taxon>unclassified sequences</taxon>
        <taxon>metagenomes</taxon>
        <taxon>ecological metagenomes</taxon>
    </lineage>
</organism>
<evidence type="ECO:0000256" key="1">
    <source>
        <dbReference type="SAM" id="Coils"/>
    </source>
</evidence>
<comment type="caution">
    <text evidence="2">The sequence shown here is derived from an EMBL/GenBank/DDBJ whole genome shotgun (WGS) entry which is preliminary data.</text>
</comment>
<reference evidence="2" key="1">
    <citation type="journal article" date="2015" name="Nature">
        <title>Complex archaea that bridge the gap between prokaryotes and eukaryotes.</title>
        <authorList>
            <person name="Spang A."/>
            <person name="Saw J.H."/>
            <person name="Jorgensen S.L."/>
            <person name="Zaremba-Niedzwiedzka K."/>
            <person name="Martijn J."/>
            <person name="Lind A.E."/>
            <person name="van Eijk R."/>
            <person name="Schleper C."/>
            <person name="Guy L."/>
            <person name="Ettema T.J."/>
        </authorList>
    </citation>
    <scope>NUCLEOTIDE SEQUENCE</scope>
</reference>
<evidence type="ECO:0000313" key="2">
    <source>
        <dbReference type="EMBL" id="KKN70399.1"/>
    </source>
</evidence>
<proteinExistence type="predicted"/>
<accession>A0A0F9SU84</accession>
<keyword evidence="1" id="KW-0175">Coiled coil</keyword>
<gene>
    <name evidence="2" type="ORF">LCGC14_0430940</name>
</gene>
<name>A0A0F9SU84_9ZZZZ</name>